<evidence type="ECO:0000313" key="2">
    <source>
        <dbReference type="Proteomes" id="UP001367508"/>
    </source>
</evidence>
<dbReference type="AlphaFoldDB" id="A0AAN9MRZ7"/>
<protein>
    <submittedName>
        <fullName evidence="1">Uncharacterized protein</fullName>
    </submittedName>
</protein>
<dbReference type="EMBL" id="JAYMYQ010000001">
    <property type="protein sequence ID" value="KAK7359536.1"/>
    <property type="molecule type" value="Genomic_DNA"/>
</dbReference>
<accession>A0AAN9MRZ7</accession>
<gene>
    <name evidence="1" type="ORF">VNO77_01497</name>
</gene>
<sequence>MNGYECRRLFKCKIVNHRVNRVSWSIPHTVERFYDLESEMFWSGIPKGIYNLDGVWGLNKSRSCLSLPFSIPQSKW</sequence>
<comment type="caution">
    <text evidence="1">The sequence shown here is derived from an EMBL/GenBank/DDBJ whole genome shotgun (WGS) entry which is preliminary data.</text>
</comment>
<proteinExistence type="predicted"/>
<name>A0AAN9MRZ7_CANGL</name>
<reference evidence="1 2" key="1">
    <citation type="submission" date="2024-01" db="EMBL/GenBank/DDBJ databases">
        <title>The genomes of 5 underutilized Papilionoideae crops provide insights into root nodulation and disease resistanc.</title>
        <authorList>
            <person name="Jiang F."/>
        </authorList>
    </citation>
    <scope>NUCLEOTIDE SEQUENCE [LARGE SCALE GENOMIC DNA]</scope>
    <source>
        <strain evidence="1">LVBAO_FW01</strain>
        <tissue evidence="1">Leaves</tissue>
    </source>
</reference>
<keyword evidence="2" id="KW-1185">Reference proteome</keyword>
<dbReference type="Proteomes" id="UP001367508">
    <property type="component" value="Unassembled WGS sequence"/>
</dbReference>
<evidence type="ECO:0000313" key="1">
    <source>
        <dbReference type="EMBL" id="KAK7359536.1"/>
    </source>
</evidence>
<organism evidence="1 2">
    <name type="scientific">Canavalia gladiata</name>
    <name type="common">Sword bean</name>
    <name type="synonym">Dolichos gladiatus</name>
    <dbReference type="NCBI Taxonomy" id="3824"/>
    <lineage>
        <taxon>Eukaryota</taxon>
        <taxon>Viridiplantae</taxon>
        <taxon>Streptophyta</taxon>
        <taxon>Embryophyta</taxon>
        <taxon>Tracheophyta</taxon>
        <taxon>Spermatophyta</taxon>
        <taxon>Magnoliopsida</taxon>
        <taxon>eudicotyledons</taxon>
        <taxon>Gunneridae</taxon>
        <taxon>Pentapetalae</taxon>
        <taxon>rosids</taxon>
        <taxon>fabids</taxon>
        <taxon>Fabales</taxon>
        <taxon>Fabaceae</taxon>
        <taxon>Papilionoideae</taxon>
        <taxon>50 kb inversion clade</taxon>
        <taxon>NPAAA clade</taxon>
        <taxon>indigoferoid/millettioid clade</taxon>
        <taxon>Phaseoleae</taxon>
        <taxon>Canavalia</taxon>
    </lineage>
</organism>